<dbReference type="AlphaFoldDB" id="A0A1S0TEQ8"/>
<proteinExistence type="predicted"/>
<dbReference type="OrthoDB" id="5875813at2759"/>
<dbReference type="CTD" id="9953388"/>
<gene>
    <name evidence="2" type="ORF">LOAG_15892</name>
</gene>
<organism evidence="2">
    <name type="scientific">Loa loa</name>
    <name type="common">Eye worm</name>
    <name type="synonym">Filaria loa</name>
    <dbReference type="NCBI Taxonomy" id="7209"/>
    <lineage>
        <taxon>Eukaryota</taxon>
        <taxon>Metazoa</taxon>
        <taxon>Ecdysozoa</taxon>
        <taxon>Nematoda</taxon>
        <taxon>Chromadorea</taxon>
        <taxon>Rhabditida</taxon>
        <taxon>Spirurina</taxon>
        <taxon>Spiruromorpha</taxon>
        <taxon>Filarioidea</taxon>
        <taxon>Onchocercidae</taxon>
        <taxon>Loa</taxon>
    </lineage>
</organism>
<sequence>MSSSNGKSIEEKSKEENMKIEKKQIITKDPEQMTKFGESLSTCSDVEWDRADPAYASELINVKKKP</sequence>
<reference evidence="2" key="1">
    <citation type="submission" date="2012-04" db="EMBL/GenBank/DDBJ databases">
        <title>The Genome Sequence of Loa loa.</title>
        <authorList>
            <consortium name="The Broad Institute Genome Sequencing Platform"/>
            <consortium name="Broad Institute Genome Sequencing Center for Infectious Disease"/>
            <person name="Nutman T.B."/>
            <person name="Fink D.L."/>
            <person name="Russ C."/>
            <person name="Young S."/>
            <person name="Zeng Q."/>
            <person name="Gargeya S."/>
            <person name="Alvarado L."/>
            <person name="Berlin A."/>
            <person name="Chapman S.B."/>
            <person name="Chen Z."/>
            <person name="Freedman E."/>
            <person name="Gellesch M."/>
            <person name="Goldberg J."/>
            <person name="Griggs A."/>
            <person name="Gujja S."/>
            <person name="Heilman E.R."/>
            <person name="Heiman D."/>
            <person name="Howarth C."/>
            <person name="Mehta T."/>
            <person name="Neiman D."/>
            <person name="Pearson M."/>
            <person name="Roberts A."/>
            <person name="Saif S."/>
            <person name="Shea T."/>
            <person name="Shenoy N."/>
            <person name="Sisk P."/>
            <person name="Stolte C."/>
            <person name="Sykes S."/>
            <person name="White J."/>
            <person name="Yandava C."/>
            <person name="Haas B."/>
            <person name="Henn M.R."/>
            <person name="Nusbaum C."/>
            <person name="Birren B."/>
        </authorList>
    </citation>
    <scope>NUCLEOTIDE SEQUENCE [LARGE SCALE GENOMIC DNA]</scope>
</reference>
<dbReference type="KEGG" id="loa:LOAG_15892"/>
<name>A0A1S0TEQ8_LOALO</name>
<evidence type="ECO:0000256" key="1">
    <source>
        <dbReference type="SAM" id="MobiDB-lite"/>
    </source>
</evidence>
<dbReference type="InParanoid" id="A0A1S0TEQ8"/>
<feature type="region of interest" description="Disordered" evidence="1">
    <location>
        <begin position="1"/>
        <end position="33"/>
    </location>
</feature>
<evidence type="ECO:0000313" key="2">
    <source>
        <dbReference type="EMBL" id="EFO12640.1"/>
    </source>
</evidence>
<dbReference type="RefSeq" id="XP_003151429.1">
    <property type="nucleotide sequence ID" value="XM_003151381.1"/>
</dbReference>
<dbReference type="EMBL" id="JH715163">
    <property type="protein sequence ID" value="EFO12640.1"/>
    <property type="molecule type" value="Genomic_DNA"/>
</dbReference>
<dbReference type="GeneID" id="9953388"/>
<dbReference type="InterPro" id="IPR020149">
    <property type="entry name" value="Uncharacterised_C02F5.10"/>
</dbReference>
<protein>
    <submittedName>
        <fullName evidence="2">Uncharacterized protein</fullName>
    </submittedName>
</protein>
<accession>A0A1S0TEQ8</accession>
<dbReference type="Pfam" id="PF17309">
    <property type="entry name" value="DUF5356"/>
    <property type="match status" value="1"/>
</dbReference>
<feature type="non-terminal residue" evidence="2">
    <location>
        <position position="66"/>
    </location>
</feature>
<feature type="compositionally biased region" description="Basic and acidic residues" evidence="1">
    <location>
        <begin position="8"/>
        <end position="32"/>
    </location>
</feature>